<evidence type="ECO:0000313" key="4">
    <source>
        <dbReference type="EMBL" id="RWY55826.1"/>
    </source>
</evidence>
<keyword evidence="5" id="KW-1185">Reference proteome</keyword>
<dbReference type="EMBL" id="SBIW01000002">
    <property type="protein sequence ID" value="RWY55826.1"/>
    <property type="molecule type" value="Genomic_DNA"/>
</dbReference>
<dbReference type="Proteomes" id="UP000286701">
    <property type="component" value="Unassembled WGS sequence"/>
</dbReference>
<accession>A0A444MT75</accession>
<organism evidence="4 5">
    <name type="scientific">Mucilaginibacter gilvus</name>
    <dbReference type="NCBI Taxonomy" id="2305909"/>
    <lineage>
        <taxon>Bacteria</taxon>
        <taxon>Pseudomonadati</taxon>
        <taxon>Bacteroidota</taxon>
        <taxon>Sphingobacteriia</taxon>
        <taxon>Sphingobacteriales</taxon>
        <taxon>Sphingobacteriaceae</taxon>
        <taxon>Mucilaginibacter</taxon>
    </lineage>
</organism>
<dbReference type="InterPro" id="IPR007837">
    <property type="entry name" value="DinB"/>
</dbReference>
<sequence>MSTSQQLNASLQSILSGDPWYGPNTYDIIDNISFDAAYETPPGSVHNIAGIVLHMLGWTLETTARMQGQTAGEPAGGDWADPGLPDEQKWQHLVNSFKLANLTLSGIIEDFPEDKWNAPTNDKRNRKLGTGVSYRALVEGLIQHHVYHSGQLALLNRIVG</sequence>
<dbReference type="OrthoDB" id="9814103at2"/>
<dbReference type="Gene3D" id="1.20.120.450">
    <property type="entry name" value="dinb family like domain"/>
    <property type="match status" value="1"/>
</dbReference>
<gene>
    <name evidence="4" type="ORF">EPL05_05495</name>
</gene>
<dbReference type="InterPro" id="IPR034660">
    <property type="entry name" value="DinB/YfiT-like"/>
</dbReference>
<evidence type="ECO:0008006" key="6">
    <source>
        <dbReference type="Google" id="ProtNLM"/>
    </source>
</evidence>
<evidence type="ECO:0000256" key="2">
    <source>
        <dbReference type="ARBA" id="ARBA00022723"/>
    </source>
</evidence>
<feature type="binding site" evidence="3">
    <location>
        <position position="148"/>
    </location>
    <ligand>
        <name>a divalent metal cation</name>
        <dbReference type="ChEBI" id="CHEBI:60240"/>
    </ligand>
</feature>
<dbReference type="SUPFAM" id="SSF109854">
    <property type="entry name" value="DinB/YfiT-like putative metalloenzymes"/>
    <property type="match status" value="1"/>
</dbReference>
<dbReference type="AlphaFoldDB" id="A0A444MT75"/>
<comment type="similarity">
    <text evidence="1">Belongs to the DinB family.</text>
</comment>
<protein>
    <recommendedName>
        <fullName evidence="6">DinB family protein</fullName>
    </recommendedName>
</protein>
<proteinExistence type="inferred from homology"/>
<comment type="caution">
    <text evidence="4">The sequence shown here is derived from an EMBL/GenBank/DDBJ whole genome shotgun (WGS) entry which is preliminary data.</text>
</comment>
<name>A0A444MT75_9SPHI</name>
<reference evidence="4 5" key="1">
    <citation type="submission" date="2019-01" db="EMBL/GenBank/DDBJ databases">
        <title>Mucilaginibacter antarcticum sp. nov., isolated from antarctic soil.</title>
        <authorList>
            <person name="Yan Y.-Q."/>
            <person name="Du Z.-J."/>
        </authorList>
    </citation>
    <scope>NUCLEOTIDE SEQUENCE [LARGE SCALE GENOMIC DNA]</scope>
    <source>
        <strain evidence="4 5">F01003</strain>
    </source>
</reference>
<evidence type="ECO:0000256" key="3">
    <source>
        <dbReference type="PIRSR" id="PIRSR607837-1"/>
    </source>
</evidence>
<dbReference type="GO" id="GO:0046872">
    <property type="term" value="F:metal ion binding"/>
    <property type="evidence" value="ECO:0007669"/>
    <property type="project" value="UniProtKB-KW"/>
</dbReference>
<evidence type="ECO:0000313" key="5">
    <source>
        <dbReference type="Proteomes" id="UP000286701"/>
    </source>
</evidence>
<feature type="binding site" evidence="3">
    <location>
        <position position="54"/>
    </location>
    <ligand>
        <name>a divalent metal cation</name>
        <dbReference type="ChEBI" id="CHEBI:60240"/>
    </ligand>
</feature>
<dbReference type="RefSeq" id="WP_128532889.1">
    <property type="nucleotide sequence ID" value="NZ_SBIW01000002.1"/>
</dbReference>
<evidence type="ECO:0000256" key="1">
    <source>
        <dbReference type="ARBA" id="ARBA00008635"/>
    </source>
</evidence>
<feature type="binding site" evidence="3">
    <location>
        <position position="144"/>
    </location>
    <ligand>
        <name>a divalent metal cation</name>
        <dbReference type="ChEBI" id="CHEBI:60240"/>
    </ligand>
</feature>
<keyword evidence="2 3" id="KW-0479">Metal-binding</keyword>
<dbReference type="Pfam" id="PF05163">
    <property type="entry name" value="DinB"/>
    <property type="match status" value="1"/>
</dbReference>